<evidence type="ECO:0000313" key="2">
    <source>
        <dbReference type="Proteomes" id="UP000604046"/>
    </source>
</evidence>
<dbReference type="Proteomes" id="UP000604046">
    <property type="component" value="Unassembled WGS sequence"/>
</dbReference>
<protein>
    <submittedName>
        <fullName evidence="1">Uncharacterized protein</fullName>
    </submittedName>
</protein>
<accession>A0A812LH63</accession>
<dbReference type="AlphaFoldDB" id="A0A812LH63"/>
<sequence>MASGDGYRVNPSLAAWPVSLVFCLQKRWRARRGISSVRAAIKQLEPELSRFLEDWEDRSRRLAAFDVPSLDELAFFAHARPLVGLSEDLCPLAPELHQWLKGCTEAIGARLELARSDDTTAAPIRWASAEEVVEQSEADGAQLPKLLLHRASEAQGLATATAVTPLEVTELPQMFVGARARLGAAWATFWRPEPVNAEDGVTTQPLSASQVRGNWIFAACVLSTTLGFMAVSIRSSRKAAEGGG</sequence>
<gene>
    <name evidence="1" type="ORF">SNAT2548_LOCUS11270</name>
</gene>
<proteinExistence type="predicted"/>
<evidence type="ECO:0000313" key="1">
    <source>
        <dbReference type="EMBL" id="CAE7243360.1"/>
    </source>
</evidence>
<name>A0A812LH63_9DINO</name>
<dbReference type="EMBL" id="CAJNDS010001001">
    <property type="protein sequence ID" value="CAE7243360.1"/>
    <property type="molecule type" value="Genomic_DNA"/>
</dbReference>
<dbReference type="OrthoDB" id="10294222at2759"/>
<comment type="caution">
    <text evidence="1">The sequence shown here is derived from an EMBL/GenBank/DDBJ whole genome shotgun (WGS) entry which is preliminary data.</text>
</comment>
<organism evidence="1 2">
    <name type="scientific">Symbiodinium natans</name>
    <dbReference type="NCBI Taxonomy" id="878477"/>
    <lineage>
        <taxon>Eukaryota</taxon>
        <taxon>Sar</taxon>
        <taxon>Alveolata</taxon>
        <taxon>Dinophyceae</taxon>
        <taxon>Suessiales</taxon>
        <taxon>Symbiodiniaceae</taxon>
        <taxon>Symbiodinium</taxon>
    </lineage>
</organism>
<reference evidence="1" key="1">
    <citation type="submission" date="2021-02" db="EMBL/GenBank/DDBJ databases">
        <authorList>
            <person name="Dougan E. K."/>
            <person name="Rhodes N."/>
            <person name="Thang M."/>
            <person name="Chan C."/>
        </authorList>
    </citation>
    <scope>NUCLEOTIDE SEQUENCE</scope>
</reference>
<keyword evidence="2" id="KW-1185">Reference proteome</keyword>